<dbReference type="InterPro" id="IPR023606">
    <property type="entry name" value="CoA-Trfase_III_dom_1_sf"/>
</dbReference>
<proteinExistence type="predicted"/>
<dbReference type="InterPro" id="IPR044855">
    <property type="entry name" value="CoA-Trfase_III_dom3_sf"/>
</dbReference>
<name>A0AA95MP61_9BACI</name>
<dbReference type="InterPro" id="IPR050483">
    <property type="entry name" value="CoA-transferase_III_domain"/>
</dbReference>
<reference evidence="3" key="1">
    <citation type="submission" date="2023-05" db="EMBL/GenBank/DDBJ databases">
        <title>Comparative genomics of Bacillaceae isolates and their secondary metabolite potential.</title>
        <authorList>
            <person name="Song L."/>
            <person name="Nielsen L.J."/>
            <person name="Mohite O."/>
            <person name="Xu X."/>
            <person name="Weber T."/>
            <person name="Kovacs A.T."/>
        </authorList>
    </citation>
    <scope>NUCLEOTIDE SEQUENCE</scope>
    <source>
        <strain evidence="3">XLM17</strain>
    </source>
</reference>
<dbReference type="EMBL" id="CP126114">
    <property type="protein sequence ID" value="WHY85779.1"/>
    <property type="molecule type" value="Genomic_DNA"/>
</dbReference>
<dbReference type="EC" id="2.8.3.-" evidence="3"/>
<evidence type="ECO:0000256" key="1">
    <source>
        <dbReference type="ARBA" id="ARBA00022679"/>
    </source>
</evidence>
<dbReference type="AlphaFoldDB" id="A0AA95MP61"/>
<evidence type="ECO:0000313" key="4">
    <source>
        <dbReference type="Proteomes" id="UP001178288"/>
    </source>
</evidence>
<organism evidence="3 4">
    <name type="scientific">Neobacillus novalis</name>
    <dbReference type="NCBI Taxonomy" id="220687"/>
    <lineage>
        <taxon>Bacteria</taxon>
        <taxon>Bacillati</taxon>
        <taxon>Bacillota</taxon>
        <taxon>Bacilli</taxon>
        <taxon>Bacillales</taxon>
        <taxon>Bacillaceae</taxon>
        <taxon>Neobacillus</taxon>
    </lineage>
</organism>
<accession>A0AA95MP61</accession>
<gene>
    <name evidence="3" type="ORF">QNH39_24775</name>
</gene>
<dbReference type="Gene3D" id="3.30.1540.10">
    <property type="entry name" value="formyl-coa transferase, domain 3"/>
    <property type="match status" value="1"/>
</dbReference>
<dbReference type="KEGG" id="nnv:QNH39_24775"/>
<dbReference type="PANTHER" id="PTHR48207:SF3">
    <property type="entry name" value="SUCCINATE--HYDROXYMETHYLGLUTARATE COA-TRANSFERASE"/>
    <property type="match status" value="1"/>
</dbReference>
<keyword evidence="1 3" id="KW-0808">Transferase</keyword>
<evidence type="ECO:0000256" key="2">
    <source>
        <dbReference type="SAM" id="MobiDB-lite"/>
    </source>
</evidence>
<evidence type="ECO:0000313" key="3">
    <source>
        <dbReference type="EMBL" id="WHY85779.1"/>
    </source>
</evidence>
<dbReference type="Proteomes" id="UP001178288">
    <property type="component" value="Chromosome"/>
</dbReference>
<keyword evidence="4" id="KW-1185">Reference proteome</keyword>
<protein>
    <submittedName>
        <fullName evidence="3">CoA transferase</fullName>
        <ecNumber evidence="3">2.8.3.-</ecNumber>
    </submittedName>
</protein>
<dbReference type="GO" id="GO:0008410">
    <property type="term" value="F:CoA-transferase activity"/>
    <property type="evidence" value="ECO:0007669"/>
    <property type="project" value="TreeGrafter"/>
</dbReference>
<dbReference type="SUPFAM" id="SSF89796">
    <property type="entry name" value="CoA-transferase family III (CaiB/BaiF)"/>
    <property type="match status" value="1"/>
</dbReference>
<dbReference type="InterPro" id="IPR003673">
    <property type="entry name" value="CoA-Trfase_fam_III"/>
</dbReference>
<dbReference type="RefSeq" id="WP_066092789.1">
    <property type="nucleotide sequence ID" value="NZ_CP126114.1"/>
</dbReference>
<dbReference type="Gene3D" id="3.40.50.10540">
    <property type="entry name" value="Crotonobetainyl-coa:carnitine coa-transferase, domain 1"/>
    <property type="match status" value="1"/>
</dbReference>
<dbReference type="Pfam" id="PF02515">
    <property type="entry name" value="CoA_transf_3"/>
    <property type="match status" value="1"/>
</dbReference>
<dbReference type="PANTHER" id="PTHR48207">
    <property type="entry name" value="SUCCINATE--HYDROXYMETHYLGLUTARATE COA-TRANSFERASE"/>
    <property type="match status" value="1"/>
</dbReference>
<sequence>MTNQAEALKGIRVLDFTWSVSGSTTARILAAFGAEVIKVEWPKTPDAMRFSMYAKDDEPGLNNGAFFNNLNAGKKSFTVNVKSERGMEIIHELLKKSDVVLENFSAGVFKKWGLDYKTLEEISPGIIYMSISGLGHTGRHKIYGTWGPTAAGLNGMTFISGMPKTHPAGWGYSIMDVIAGYTGAFSVMTALFHKKRTGKGQYIDISQVETGLPLAGANLLDFTVNKRSSKRPGFPPGNRSVTSKDHRENNYRGKVGCPHNSYRCAGGGDNDWCTIAIFSDKEWSTFKHAIGNPEWSMEEKYDTFEGRVSHQDELDRNIEAYTMERNKFEVMELLQNHGISCGAVQMNEDLMENDPQLKVRGLFERLKHPLLGERNLIGLPIKMSETQPYLHKTAPLMGEDNDYVLSEVLGYSKEEIKVLDEQGVLWPNDMPKDEFKVVRPLW</sequence>
<feature type="region of interest" description="Disordered" evidence="2">
    <location>
        <begin position="228"/>
        <end position="249"/>
    </location>
</feature>